<name>A0A7J3ZL24_9CREN</name>
<gene>
    <name evidence="1" type="ORF">ENM78_05075</name>
</gene>
<proteinExistence type="predicted"/>
<protein>
    <submittedName>
        <fullName evidence="1">Uncharacterized protein</fullName>
    </submittedName>
</protein>
<dbReference type="EMBL" id="DRZC01000073">
    <property type="protein sequence ID" value="HHQ80801.1"/>
    <property type="molecule type" value="Genomic_DNA"/>
</dbReference>
<organism evidence="1">
    <name type="scientific">Fervidicoccus fontis</name>
    <dbReference type="NCBI Taxonomy" id="683846"/>
    <lineage>
        <taxon>Archaea</taxon>
        <taxon>Thermoproteota</taxon>
        <taxon>Thermoprotei</taxon>
        <taxon>Fervidicoccales</taxon>
        <taxon>Fervidicoccaceae</taxon>
        <taxon>Fervidicoccus</taxon>
    </lineage>
</organism>
<comment type="caution">
    <text evidence="1">The sequence shown here is derived from an EMBL/GenBank/DDBJ whole genome shotgun (WGS) entry which is preliminary data.</text>
</comment>
<evidence type="ECO:0000313" key="1">
    <source>
        <dbReference type="EMBL" id="HHQ80801.1"/>
    </source>
</evidence>
<reference evidence="1" key="1">
    <citation type="journal article" date="2020" name="mSystems">
        <title>Genome- and Community-Level Interaction Insights into Carbon Utilization and Element Cycling Functions of Hydrothermarchaeota in Hydrothermal Sediment.</title>
        <authorList>
            <person name="Zhou Z."/>
            <person name="Liu Y."/>
            <person name="Xu W."/>
            <person name="Pan J."/>
            <person name="Luo Z.H."/>
            <person name="Li M."/>
        </authorList>
    </citation>
    <scope>NUCLEOTIDE SEQUENCE [LARGE SCALE GENOMIC DNA]</scope>
    <source>
        <strain evidence="1">SpSt-1116</strain>
    </source>
</reference>
<dbReference type="AlphaFoldDB" id="A0A7J3ZL24"/>
<accession>A0A7J3ZL24</accession>
<sequence length="65" mass="7255">MPCTRFRGYVKLKGEIEIAVGRELARPLGLYYGSGTLVRSKRDAVRRRTPYVTATISKALSPLLT</sequence>